<organism evidence="3 4">
    <name type="scientific">Pseudomarimonas arenosa</name>
    <dbReference type="NCBI Taxonomy" id="2774145"/>
    <lineage>
        <taxon>Bacteria</taxon>
        <taxon>Pseudomonadati</taxon>
        <taxon>Pseudomonadota</taxon>
        <taxon>Gammaproteobacteria</taxon>
        <taxon>Lysobacterales</taxon>
        <taxon>Lysobacteraceae</taxon>
        <taxon>Pseudomarimonas</taxon>
    </lineage>
</organism>
<dbReference type="RefSeq" id="WP_192031540.1">
    <property type="nucleotide sequence ID" value="NZ_JACYTR010000085.1"/>
</dbReference>
<comment type="caution">
    <text evidence="3">The sequence shown here is derived from an EMBL/GenBank/DDBJ whole genome shotgun (WGS) entry which is preliminary data.</text>
</comment>
<feature type="transmembrane region" description="Helical" evidence="2">
    <location>
        <begin position="21"/>
        <end position="40"/>
    </location>
</feature>
<proteinExistence type="predicted"/>
<accession>A0AAW3ZPM1</accession>
<evidence type="ECO:0000313" key="3">
    <source>
        <dbReference type="EMBL" id="MBD8528120.1"/>
    </source>
</evidence>
<feature type="compositionally biased region" description="Low complexity" evidence="1">
    <location>
        <begin position="421"/>
        <end position="430"/>
    </location>
</feature>
<keyword evidence="2" id="KW-1133">Transmembrane helix</keyword>
<evidence type="ECO:0000256" key="2">
    <source>
        <dbReference type="SAM" id="Phobius"/>
    </source>
</evidence>
<evidence type="ECO:0000313" key="4">
    <source>
        <dbReference type="Proteomes" id="UP000613768"/>
    </source>
</evidence>
<feature type="region of interest" description="Disordered" evidence="1">
    <location>
        <begin position="407"/>
        <end position="434"/>
    </location>
</feature>
<reference evidence="3 4" key="1">
    <citation type="submission" date="2020-09" db="EMBL/GenBank/DDBJ databases">
        <title>Pseudoxanthomonas sp. CAU 1598 isolated from sand of Yaerae Beach.</title>
        <authorList>
            <person name="Kim W."/>
        </authorList>
    </citation>
    <scope>NUCLEOTIDE SEQUENCE [LARGE SCALE GENOMIC DNA]</scope>
    <source>
        <strain evidence="3 4">CAU 1598</strain>
    </source>
</reference>
<dbReference type="AlphaFoldDB" id="A0AAW3ZPM1"/>
<gene>
    <name evidence="3" type="ORF">IFO71_20420</name>
</gene>
<keyword evidence="2" id="KW-0812">Transmembrane</keyword>
<name>A0AAW3ZPM1_9GAMM</name>
<dbReference type="EMBL" id="JACYTR010000085">
    <property type="protein sequence ID" value="MBD8528120.1"/>
    <property type="molecule type" value="Genomic_DNA"/>
</dbReference>
<protein>
    <submittedName>
        <fullName evidence="3">Uncharacterized protein</fullName>
    </submittedName>
</protein>
<keyword evidence="4" id="KW-1185">Reference proteome</keyword>
<sequence length="521" mass="56921">MVGAVSHRKGGKQPLYISPMRVLYVVGLVAIAMFLVANMANHLIGRALLVAFGDTESVYRGAWVTWNGDVTANDVVVYPYEDWGDGESPSIRFESVRVQTPGLHWVLFKSFTSLKLGKFDRRKDRSTPHLDQLHIRLSGIHSEDGFDPSLGDLGPFGAISASPYEAEGCRRDELWTRDELLAMGLNLGPSELSFNYQVQGNRLTTTVSLGTPGAGKVSMKREEKLSSGPRNALMIDETVGLIESEEWQVEDQGFVKARNAHCATQESIDQEQFVTRHTDTVERLLAGIGIAVDPTTRERYATFARNGGELSLKVNYNPAVSNAYEEIEDFSARLLKSAQLRFGDRQHLLPVGLQQFDEQPLVAWENGDMTPWQALEAERQAEQQSKADLDRPLGSLAQAAQHAAQLAVAGTESTVPEDAAETTAIEAPPTHSIPLSRASLDRSKVVTVGSGSQRQALAWGDLKQHVGAPIRIWTRLGGARTVELRAVEGDRLRVSARVGGGTGEFSVLKASLIRAESLGRG</sequence>
<evidence type="ECO:0000256" key="1">
    <source>
        <dbReference type="SAM" id="MobiDB-lite"/>
    </source>
</evidence>
<keyword evidence="2" id="KW-0472">Membrane</keyword>
<dbReference type="Proteomes" id="UP000613768">
    <property type="component" value="Unassembled WGS sequence"/>
</dbReference>